<dbReference type="Gene3D" id="3.40.50.1820">
    <property type="entry name" value="alpha/beta hydrolase"/>
    <property type="match status" value="1"/>
</dbReference>
<organism evidence="1 2">
    <name type="scientific">Rhodoferax ferrireducens</name>
    <dbReference type="NCBI Taxonomy" id="192843"/>
    <lineage>
        <taxon>Bacteria</taxon>
        <taxon>Pseudomonadati</taxon>
        <taxon>Pseudomonadota</taxon>
        <taxon>Betaproteobacteria</taxon>
        <taxon>Burkholderiales</taxon>
        <taxon>Comamonadaceae</taxon>
        <taxon>Rhodoferax</taxon>
    </lineage>
</organism>
<dbReference type="Proteomes" id="UP001180487">
    <property type="component" value="Unassembled WGS sequence"/>
</dbReference>
<keyword evidence="2" id="KW-1185">Reference proteome</keyword>
<dbReference type="InterPro" id="IPR029058">
    <property type="entry name" value="AB_hydrolase_fold"/>
</dbReference>
<sequence>MAPVAERYFAGLLHGQVLVLHKPGVDLNAGSAPGICPDGFVQRDNLSRWQEQARAALRADAQAHQNGPPLPQLLVGISEGAELLPELAAEVPQLAGLVLLSGSGLDPLEAGGLQAQRLNQSLAWQALERAQSSDAPDSTVQEGRSLRYWRDLWRWRVARPLVESPWPILQAWGDADDLVPAEAYQRFAERAKGRAAPFCSLRLPGADHGLQQGSVDGVQRVWAWVENWGRTPSLGLCGAGG</sequence>
<dbReference type="RefSeq" id="WP_310375121.1">
    <property type="nucleotide sequence ID" value="NZ_JAVDXT010000003.1"/>
</dbReference>
<name>A0ABU2CBX7_9BURK</name>
<proteinExistence type="predicted"/>
<protein>
    <submittedName>
        <fullName evidence="1">Dienelactone hydrolase</fullName>
    </submittedName>
</protein>
<comment type="caution">
    <text evidence="1">The sequence shown here is derived from an EMBL/GenBank/DDBJ whole genome shotgun (WGS) entry which is preliminary data.</text>
</comment>
<accession>A0ABU2CBX7</accession>
<dbReference type="SUPFAM" id="SSF53474">
    <property type="entry name" value="alpha/beta-Hydrolases"/>
    <property type="match status" value="1"/>
</dbReference>
<evidence type="ECO:0000313" key="2">
    <source>
        <dbReference type="Proteomes" id="UP001180487"/>
    </source>
</evidence>
<keyword evidence="1" id="KW-0378">Hydrolase</keyword>
<dbReference type="GO" id="GO:0016787">
    <property type="term" value="F:hydrolase activity"/>
    <property type="evidence" value="ECO:0007669"/>
    <property type="project" value="UniProtKB-KW"/>
</dbReference>
<evidence type="ECO:0000313" key="1">
    <source>
        <dbReference type="EMBL" id="MDR7378826.1"/>
    </source>
</evidence>
<gene>
    <name evidence="1" type="ORF">J2X19_003520</name>
</gene>
<dbReference type="EMBL" id="JAVDXT010000003">
    <property type="protein sequence ID" value="MDR7378826.1"/>
    <property type="molecule type" value="Genomic_DNA"/>
</dbReference>
<reference evidence="1 2" key="1">
    <citation type="submission" date="2023-07" db="EMBL/GenBank/DDBJ databases">
        <title>Sorghum-associated microbial communities from plants grown in Nebraska, USA.</title>
        <authorList>
            <person name="Schachtman D."/>
        </authorList>
    </citation>
    <scope>NUCLEOTIDE SEQUENCE [LARGE SCALE GENOMIC DNA]</scope>
    <source>
        <strain evidence="1 2">BE313</strain>
    </source>
</reference>